<keyword evidence="4" id="KW-0645">Protease</keyword>
<dbReference type="Gene3D" id="1.10.132.130">
    <property type="match status" value="1"/>
</dbReference>
<proteinExistence type="inferred from homology"/>
<evidence type="ECO:0000256" key="3">
    <source>
        <dbReference type="ARBA" id="ARBA00012628"/>
    </source>
</evidence>
<dbReference type="CDD" id="cd21115">
    <property type="entry name" value="legumain_C"/>
    <property type="match status" value="1"/>
</dbReference>
<dbReference type="EC" id="3.4.22.34" evidence="3"/>
<evidence type="ECO:0000256" key="8">
    <source>
        <dbReference type="PIRSR" id="PIRSR019663-1"/>
    </source>
</evidence>
<evidence type="ECO:0000313" key="10">
    <source>
        <dbReference type="EnsemblMetazoa" id="XP_014249397.1"/>
    </source>
</evidence>
<dbReference type="EnsemblMetazoa" id="XM_014393911.1">
    <property type="protein sequence ID" value="XP_014249397.1"/>
    <property type="gene ID" value="LOC106666612"/>
</dbReference>
<comment type="similarity">
    <text evidence="2">Belongs to the peptidase C13 family.</text>
</comment>
<evidence type="ECO:0000256" key="7">
    <source>
        <dbReference type="ARBA" id="ARBA00022807"/>
    </source>
</evidence>
<dbReference type="Proteomes" id="UP000494040">
    <property type="component" value="Unassembled WGS sequence"/>
</dbReference>
<dbReference type="FunFam" id="3.40.50.1460:FF:000006">
    <property type="entry name" value="Legumain"/>
    <property type="match status" value="1"/>
</dbReference>
<evidence type="ECO:0000256" key="5">
    <source>
        <dbReference type="ARBA" id="ARBA00022729"/>
    </source>
</evidence>
<feature type="active site" evidence="8">
    <location>
        <position position="193"/>
    </location>
</feature>
<evidence type="ECO:0000313" key="11">
    <source>
        <dbReference type="Proteomes" id="UP000494040"/>
    </source>
</evidence>
<dbReference type="GO" id="GO:0004197">
    <property type="term" value="F:cysteine-type endopeptidase activity"/>
    <property type="evidence" value="ECO:0007669"/>
    <property type="project" value="UniProtKB-EC"/>
</dbReference>
<name>A0A8I6RN64_CIMLE</name>
<evidence type="ECO:0000256" key="4">
    <source>
        <dbReference type="ARBA" id="ARBA00022670"/>
    </source>
</evidence>
<keyword evidence="5" id="KW-0732">Signal</keyword>
<dbReference type="InterPro" id="IPR048501">
    <property type="entry name" value="Legum_prodom"/>
</dbReference>
<accession>A0A8I6RN64</accession>
<dbReference type="KEGG" id="clec:106666612"/>
<dbReference type="InterPro" id="IPR001096">
    <property type="entry name" value="Peptidase_C13"/>
</dbReference>
<dbReference type="PIRSF" id="PIRSF019663">
    <property type="entry name" value="Legumain"/>
    <property type="match status" value="1"/>
</dbReference>
<dbReference type="GO" id="GO:0051603">
    <property type="term" value="P:proteolysis involved in protein catabolic process"/>
    <property type="evidence" value="ECO:0007669"/>
    <property type="project" value="TreeGrafter"/>
</dbReference>
<dbReference type="PANTHER" id="PTHR12000">
    <property type="entry name" value="HEMOGLOBINASE FAMILY MEMBER"/>
    <property type="match status" value="1"/>
</dbReference>
<dbReference type="OrthoDB" id="192611at2759"/>
<evidence type="ECO:0000259" key="9">
    <source>
        <dbReference type="Pfam" id="PF20985"/>
    </source>
</evidence>
<organism evidence="10 11">
    <name type="scientific">Cimex lectularius</name>
    <name type="common">Bed bug</name>
    <name type="synonym">Acanthia lectularia</name>
    <dbReference type="NCBI Taxonomy" id="79782"/>
    <lineage>
        <taxon>Eukaryota</taxon>
        <taxon>Metazoa</taxon>
        <taxon>Ecdysozoa</taxon>
        <taxon>Arthropoda</taxon>
        <taxon>Hexapoda</taxon>
        <taxon>Insecta</taxon>
        <taxon>Pterygota</taxon>
        <taxon>Neoptera</taxon>
        <taxon>Paraneoptera</taxon>
        <taxon>Hemiptera</taxon>
        <taxon>Heteroptera</taxon>
        <taxon>Panheteroptera</taxon>
        <taxon>Cimicomorpha</taxon>
        <taxon>Cimicidae</taxon>
        <taxon>Cimex</taxon>
    </lineage>
</organism>
<dbReference type="Pfam" id="PF01650">
    <property type="entry name" value="Peptidase_C13"/>
    <property type="match status" value="1"/>
</dbReference>
<evidence type="ECO:0000256" key="2">
    <source>
        <dbReference type="ARBA" id="ARBA00009941"/>
    </source>
</evidence>
<dbReference type="InterPro" id="IPR046427">
    <property type="entry name" value="Legumain_prodom_sf"/>
</dbReference>
<dbReference type="PANTHER" id="PTHR12000:SF42">
    <property type="entry name" value="LEGUMAIN"/>
    <property type="match status" value="1"/>
</dbReference>
<sequence length="482" mass="53880">MLHLISTNAWFERVDGRILSTLSINSISYIFVNDDALSCLHTIHSSGKLLFLFSVIVSLASVQGAPSPAPQNEVWAFLVAGSSGYYNYRHQADVCHAYHIMLDKGVPPERVVVMMVDDVANDPNNPQKGTLFNKPGGPNVYKGCKVDYKGTDVNVPTFLNVLKGNKTAVAGVGTGRVIESTNTSHVFVNFVDHGGVGLLCFPDDDLYADILEKALRSLAKEKRFAKLVLYVEACESGSVFDNILEENMNIYVSTAAARDESSWGWYCDNGTCLGDQFSISWMEHMDTLSKGMFETLFHQYRVVRTAVTKSHVNLYGDFRLGYDVVEVEDSSTFLNSVNNTAVGVNSRDVALHFAKMNALNAPDHKTRQHFEMKLTNMKNGRDMADKIISLIMAAATKGDKKLQEQLETTRYPLNIDIFPCYRQIIAKFKEVCFNTNKHTYFLQHLYKFANLCVSGVDIEPVFTEMAAICNSQNYSFGEKYIL</sequence>
<evidence type="ECO:0000256" key="6">
    <source>
        <dbReference type="ARBA" id="ARBA00022801"/>
    </source>
</evidence>
<feature type="active site" description="Nucleophile" evidence="8">
    <location>
        <position position="234"/>
    </location>
</feature>
<protein>
    <recommendedName>
        <fullName evidence="3">legumain</fullName>
        <ecNumber evidence="3">3.4.22.34</ecNumber>
    </recommendedName>
</protein>
<evidence type="ECO:0000256" key="1">
    <source>
        <dbReference type="ARBA" id="ARBA00000810"/>
    </source>
</evidence>
<keyword evidence="11" id="KW-1185">Reference proteome</keyword>
<gene>
    <name evidence="10" type="primary">106666612</name>
</gene>
<dbReference type="OMA" id="DYTGAHV"/>
<keyword evidence="6" id="KW-0378">Hydrolase</keyword>
<dbReference type="GO" id="GO:0006624">
    <property type="term" value="P:vacuolar protein processing"/>
    <property type="evidence" value="ECO:0007669"/>
    <property type="project" value="TreeGrafter"/>
</dbReference>
<reference evidence="10" key="1">
    <citation type="submission" date="2022-01" db="UniProtKB">
        <authorList>
            <consortium name="EnsemblMetazoa"/>
        </authorList>
    </citation>
    <scope>IDENTIFICATION</scope>
</reference>
<dbReference type="PRINTS" id="PR00776">
    <property type="entry name" value="HEMOGLOBNASE"/>
</dbReference>
<dbReference type="GO" id="GO:0005773">
    <property type="term" value="C:vacuole"/>
    <property type="evidence" value="ECO:0007669"/>
    <property type="project" value="GOC"/>
</dbReference>
<comment type="catalytic activity">
    <reaction evidence="1">
        <text>Hydrolysis of proteins and small molecule substrates at -Asn-|-Xaa- bonds.</text>
        <dbReference type="EC" id="3.4.22.34"/>
    </reaction>
</comment>
<dbReference type="Pfam" id="PF20985">
    <property type="entry name" value="Legum_prodom"/>
    <property type="match status" value="1"/>
</dbReference>
<dbReference type="AlphaFoldDB" id="A0A8I6RN64"/>
<keyword evidence="7" id="KW-0788">Thiol protease</keyword>
<dbReference type="Gene3D" id="3.40.50.1460">
    <property type="match status" value="1"/>
</dbReference>
<feature type="domain" description="Legumain prodomain" evidence="9">
    <location>
        <begin position="373"/>
        <end position="469"/>
    </location>
</feature>